<dbReference type="EMBL" id="RAHG01000002">
    <property type="protein sequence ID" value="RJT14889.1"/>
    <property type="molecule type" value="Genomic_DNA"/>
</dbReference>
<dbReference type="SUPFAM" id="SSF53448">
    <property type="entry name" value="Nucleotide-diphospho-sugar transferases"/>
    <property type="match status" value="1"/>
</dbReference>
<reference evidence="2 3" key="1">
    <citation type="submission" date="2018-09" db="EMBL/GenBank/DDBJ databases">
        <authorList>
            <person name="Le Fleche-Mateos A."/>
        </authorList>
    </citation>
    <scope>NUCLEOTIDE SEQUENCE [LARGE SCALE GENOMIC DNA]</scope>
    <source>
        <strain evidence="2 3">DSM 30078</strain>
    </source>
</reference>
<dbReference type="InterPro" id="IPR001173">
    <property type="entry name" value="Glyco_trans_2-like"/>
</dbReference>
<protein>
    <submittedName>
        <fullName evidence="2">Glycosyltransferase</fullName>
    </submittedName>
</protein>
<evidence type="ECO:0000313" key="2">
    <source>
        <dbReference type="EMBL" id="RJT14889.1"/>
    </source>
</evidence>
<dbReference type="Pfam" id="PF00535">
    <property type="entry name" value="Glycos_transf_2"/>
    <property type="match status" value="1"/>
</dbReference>
<proteinExistence type="predicted"/>
<name>A0ABX9P264_9GAMM</name>
<accession>A0ABX9P264</accession>
<feature type="domain" description="Glycosyltransferase 2-like" evidence="1">
    <location>
        <begin position="8"/>
        <end position="116"/>
    </location>
</feature>
<organism evidence="2 3">
    <name type="scientific">Rahnella inusitata</name>
    <dbReference type="NCBI Taxonomy" id="58169"/>
    <lineage>
        <taxon>Bacteria</taxon>
        <taxon>Pseudomonadati</taxon>
        <taxon>Pseudomonadota</taxon>
        <taxon>Gammaproteobacteria</taxon>
        <taxon>Enterobacterales</taxon>
        <taxon>Yersiniaceae</taxon>
        <taxon>Rahnella</taxon>
    </lineage>
</organism>
<evidence type="ECO:0000313" key="3">
    <source>
        <dbReference type="Proteomes" id="UP000284119"/>
    </source>
</evidence>
<dbReference type="Proteomes" id="UP000284119">
    <property type="component" value="Unassembled WGS sequence"/>
</dbReference>
<dbReference type="InterPro" id="IPR029044">
    <property type="entry name" value="Nucleotide-diphossugar_trans"/>
</dbReference>
<keyword evidence="3" id="KW-1185">Reference proteome</keyword>
<comment type="caution">
    <text evidence="2">The sequence shown here is derived from an EMBL/GenBank/DDBJ whole genome shotgun (WGS) entry which is preliminary data.</text>
</comment>
<gene>
    <name evidence="2" type="ORF">D5396_05345</name>
</gene>
<evidence type="ECO:0000259" key="1">
    <source>
        <dbReference type="Pfam" id="PF00535"/>
    </source>
</evidence>
<dbReference type="Gene3D" id="3.90.550.10">
    <property type="entry name" value="Spore Coat Polysaccharide Biosynthesis Protein SpsA, Chain A"/>
    <property type="match status" value="1"/>
</dbReference>
<sequence length="283" mass="32512">MNEKILPIVVLYKKELQYADSINSLLEGDVDGCITDIFVYDNSPKQHSNAAPVSGIYKNRNVIYIHDPKNSGVSAAYNSGMHKAKCLGFKYVLLLDQDTIFPVDAMGVYFQSIKDNPGINLHAPKLLTLNGEFCSPLRYAMHRGFVTNELDPGVYSLDKYSPINSGMLLDVKMAISVGGYNKAVYLDFSDFQFIERLKDKSKEFYLMPLTLKQDLSNEDENHKNLLNRYAIYCECARNCERLTVYDDFIYFMMVFIRAIKLTIRTKKLKFLPVFYKKYVRGIK</sequence>
<dbReference type="RefSeq" id="WP_112164389.1">
    <property type="nucleotide sequence ID" value="NZ_JYDE01000004.1"/>
</dbReference>